<proteinExistence type="predicted"/>
<name>A0ABD2XWX8_9GENT</name>
<organism evidence="1 2">
    <name type="scientific">Cinchona calisaya</name>
    <dbReference type="NCBI Taxonomy" id="153742"/>
    <lineage>
        <taxon>Eukaryota</taxon>
        <taxon>Viridiplantae</taxon>
        <taxon>Streptophyta</taxon>
        <taxon>Embryophyta</taxon>
        <taxon>Tracheophyta</taxon>
        <taxon>Spermatophyta</taxon>
        <taxon>Magnoliopsida</taxon>
        <taxon>eudicotyledons</taxon>
        <taxon>Gunneridae</taxon>
        <taxon>Pentapetalae</taxon>
        <taxon>asterids</taxon>
        <taxon>lamiids</taxon>
        <taxon>Gentianales</taxon>
        <taxon>Rubiaceae</taxon>
        <taxon>Cinchonoideae</taxon>
        <taxon>Cinchoneae</taxon>
        <taxon>Cinchona</taxon>
    </lineage>
</organism>
<protein>
    <submittedName>
        <fullName evidence="1">Uncharacterized protein</fullName>
    </submittedName>
</protein>
<dbReference type="PANTHER" id="PTHR33601:SF21">
    <property type="entry name" value="PROTEIN LITTLE ZIPPER 1-LIKE"/>
    <property type="match status" value="1"/>
</dbReference>
<dbReference type="Proteomes" id="UP001630127">
    <property type="component" value="Unassembled WGS sequence"/>
</dbReference>
<accession>A0ABD2XWX8</accession>
<dbReference type="EMBL" id="JBJUIK010000017">
    <property type="protein sequence ID" value="KAL3498729.1"/>
    <property type="molecule type" value="Genomic_DNA"/>
</dbReference>
<dbReference type="InterPro" id="IPR039312">
    <property type="entry name" value="ZPR"/>
</dbReference>
<evidence type="ECO:0000313" key="1">
    <source>
        <dbReference type="EMBL" id="KAL3498729.1"/>
    </source>
</evidence>
<dbReference type="AlphaFoldDB" id="A0ABD2XWX8"/>
<evidence type="ECO:0000313" key="2">
    <source>
        <dbReference type="Proteomes" id="UP001630127"/>
    </source>
</evidence>
<dbReference type="PANTHER" id="PTHR33601">
    <property type="entry name" value="PROTEIN LITTLE ZIPPER 4"/>
    <property type="match status" value="1"/>
</dbReference>
<keyword evidence="2" id="KW-1185">Reference proteome</keyword>
<gene>
    <name evidence="1" type="ORF">ACH5RR_041461</name>
</gene>
<comment type="caution">
    <text evidence="1">The sequence shown here is derived from an EMBL/GenBank/DDBJ whole genome shotgun (WGS) entry which is preliminary data.</text>
</comment>
<sequence length="105" mass="12447">MCISSQNIYVSMHNKQSKKCRIQLHQLTRRKIKCEENIGKDMIILKNLKLYIENITILEENEKLRKKATLLHKENLQLMSEIQKQFSPSDRLSATLNLLLHEKEN</sequence>
<reference evidence="1 2" key="1">
    <citation type="submission" date="2024-11" db="EMBL/GenBank/DDBJ databases">
        <title>A near-complete genome assembly of Cinchona calisaya.</title>
        <authorList>
            <person name="Lian D.C."/>
            <person name="Zhao X.W."/>
            <person name="Wei L."/>
        </authorList>
    </citation>
    <scope>NUCLEOTIDE SEQUENCE [LARGE SCALE GENOMIC DNA]</scope>
    <source>
        <tissue evidence="1">Nenye</tissue>
    </source>
</reference>